<feature type="transmembrane region" description="Helical" evidence="5">
    <location>
        <begin position="20"/>
        <end position="37"/>
    </location>
</feature>
<keyword evidence="4 5" id="KW-0472">Membrane</keyword>
<comment type="subcellular location">
    <subcellularLocation>
        <location evidence="1">Membrane</location>
    </subcellularLocation>
</comment>
<protein>
    <recommendedName>
        <fullName evidence="6">Fatty acid hydroxylase domain-containing protein</fullName>
    </recommendedName>
</protein>
<feature type="transmembrane region" description="Helical" evidence="5">
    <location>
        <begin position="57"/>
        <end position="82"/>
    </location>
</feature>
<evidence type="ECO:0000256" key="5">
    <source>
        <dbReference type="SAM" id="Phobius"/>
    </source>
</evidence>
<proteinExistence type="predicted"/>
<dbReference type="PANTHER" id="PTHR11863">
    <property type="entry name" value="STEROL DESATURASE"/>
    <property type="match status" value="1"/>
</dbReference>
<evidence type="ECO:0000256" key="1">
    <source>
        <dbReference type="ARBA" id="ARBA00004370"/>
    </source>
</evidence>
<evidence type="ECO:0000313" key="7">
    <source>
        <dbReference type="EMBL" id="KAK2168501.1"/>
    </source>
</evidence>
<feature type="domain" description="Fatty acid hydroxylase" evidence="6">
    <location>
        <begin position="168"/>
        <end position="299"/>
    </location>
</feature>
<keyword evidence="2 5" id="KW-0812">Transmembrane</keyword>
<sequence>MSRKSDVHQVTKPHPASGSFVSFYRGLYLLAFAWIYVHRDDLQVFVDSLWRHLKTTWLFNSVYFETWWVTLNYAIILAWPFFCSKVPYFKRYQIDSSLTWHDAGLKTIVLEMVTYCTPLMILDTFMVKRYAGAGEDLLTIQKSRWLQRIRILPDDAPSLPEIFGHLTASFIIYDAIFYLVHLTLHKNTWLYKHVHAYHHEHPMLHGRVTNKLTIVERIVLVLSANQALKIVRAHPLTRTIFVPLFVGWLIENHSGYDLPWTMDKVVPFRLIGGSRYHYEHHMKGSKKYQPFFTYIDRLMTKKDSIK</sequence>
<evidence type="ECO:0000313" key="8">
    <source>
        <dbReference type="Proteomes" id="UP001208570"/>
    </source>
</evidence>
<dbReference type="Pfam" id="PF04116">
    <property type="entry name" value="FA_hydroxylase"/>
    <property type="match status" value="1"/>
</dbReference>
<reference evidence="7" key="1">
    <citation type="journal article" date="2023" name="Mol. Biol. Evol.">
        <title>Third-Generation Sequencing Reveals the Adaptive Role of the Epigenome in Three Deep-Sea Polychaetes.</title>
        <authorList>
            <person name="Perez M."/>
            <person name="Aroh O."/>
            <person name="Sun Y."/>
            <person name="Lan Y."/>
            <person name="Juniper S.K."/>
            <person name="Young C.R."/>
            <person name="Angers B."/>
            <person name="Qian P.Y."/>
        </authorList>
    </citation>
    <scope>NUCLEOTIDE SEQUENCE</scope>
    <source>
        <strain evidence="7">P08H-3</strain>
    </source>
</reference>
<dbReference type="GO" id="GO:0016491">
    <property type="term" value="F:oxidoreductase activity"/>
    <property type="evidence" value="ECO:0007669"/>
    <property type="project" value="InterPro"/>
</dbReference>
<dbReference type="GO" id="GO:0016020">
    <property type="term" value="C:membrane"/>
    <property type="evidence" value="ECO:0007669"/>
    <property type="project" value="UniProtKB-SubCell"/>
</dbReference>
<name>A0AAD9KC71_9ANNE</name>
<feature type="transmembrane region" description="Helical" evidence="5">
    <location>
        <begin position="162"/>
        <end position="184"/>
    </location>
</feature>
<comment type="caution">
    <text evidence="7">The sequence shown here is derived from an EMBL/GenBank/DDBJ whole genome shotgun (WGS) entry which is preliminary data.</text>
</comment>
<dbReference type="AlphaFoldDB" id="A0AAD9KC71"/>
<keyword evidence="3 5" id="KW-1133">Transmembrane helix</keyword>
<accession>A0AAD9KC71</accession>
<dbReference type="Proteomes" id="UP001208570">
    <property type="component" value="Unassembled WGS sequence"/>
</dbReference>
<dbReference type="InterPro" id="IPR006694">
    <property type="entry name" value="Fatty_acid_hydroxylase"/>
</dbReference>
<dbReference type="EMBL" id="JAODUP010000016">
    <property type="protein sequence ID" value="KAK2168501.1"/>
    <property type="molecule type" value="Genomic_DNA"/>
</dbReference>
<evidence type="ECO:0000259" key="6">
    <source>
        <dbReference type="Pfam" id="PF04116"/>
    </source>
</evidence>
<dbReference type="GO" id="GO:0005506">
    <property type="term" value="F:iron ion binding"/>
    <property type="evidence" value="ECO:0007669"/>
    <property type="project" value="InterPro"/>
</dbReference>
<keyword evidence="8" id="KW-1185">Reference proteome</keyword>
<organism evidence="7 8">
    <name type="scientific">Paralvinella palmiformis</name>
    <dbReference type="NCBI Taxonomy" id="53620"/>
    <lineage>
        <taxon>Eukaryota</taxon>
        <taxon>Metazoa</taxon>
        <taxon>Spiralia</taxon>
        <taxon>Lophotrochozoa</taxon>
        <taxon>Annelida</taxon>
        <taxon>Polychaeta</taxon>
        <taxon>Sedentaria</taxon>
        <taxon>Canalipalpata</taxon>
        <taxon>Terebellida</taxon>
        <taxon>Terebelliformia</taxon>
        <taxon>Alvinellidae</taxon>
        <taxon>Paralvinella</taxon>
    </lineage>
</organism>
<evidence type="ECO:0000256" key="4">
    <source>
        <dbReference type="ARBA" id="ARBA00023136"/>
    </source>
</evidence>
<evidence type="ECO:0000256" key="2">
    <source>
        <dbReference type="ARBA" id="ARBA00022692"/>
    </source>
</evidence>
<gene>
    <name evidence="7" type="ORF">LSH36_16g03027</name>
</gene>
<dbReference type="GO" id="GO:0008610">
    <property type="term" value="P:lipid biosynthetic process"/>
    <property type="evidence" value="ECO:0007669"/>
    <property type="project" value="InterPro"/>
</dbReference>
<evidence type="ECO:0000256" key="3">
    <source>
        <dbReference type="ARBA" id="ARBA00022989"/>
    </source>
</evidence>
<dbReference type="InterPro" id="IPR050307">
    <property type="entry name" value="Sterol_Desaturase_Related"/>
</dbReference>